<dbReference type="Pfam" id="PF14052">
    <property type="entry name" value="Caps_assemb_Wzi"/>
    <property type="match status" value="1"/>
</dbReference>
<organism evidence="2 3">
    <name type="scientific">Mucilaginibacter agri</name>
    <dbReference type="NCBI Taxonomy" id="2695265"/>
    <lineage>
        <taxon>Bacteria</taxon>
        <taxon>Pseudomonadati</taxon>
        <taxon>Bacteroidota</taxon>
        <taxon>Sphingobacteriia</taxon>
        <taxon>Sphingobacteriales</taxon>
        <taxon>Sphingobacteriaceae</taxon>
        <taxon>Mucilaginibacter</taxon>
    </lineage>
</organism>
<keyword evidence="1" id="KW-0732">Signal</keyword>
<feature type="chain" id="PRO_5036695163" description="Capsule assembly Wzi family protein" evidence="1">
    <location>
        <begin position="27"/>
        <end position="551"/>
    </location>
</feature>
<reference evidence="2" key="1">
    <citation type="submission" date="2020-01" db="EMBL/GenBank/DDBJ databases">
        <authorList>
            <person name="Seo Y.L."/>
        </authorList>
    </citation>
    <scope>NUCLEOTIDE SEQUENCE</scope>
    <source>
        <strain evidence="2">R11</strain>
    </source>
</reference>
<dbReference type="InterPro" id="IPR038636">
    <property type="entry name" value="Wzi_sf"/>
</dbReference>
<keyword evidence="3" id="KW-1185">Reference proteome</keyword>
<sequence>MNRIFKNTLLSILLLAACTLKTKAQAVFENPNHPIYKYLARQAQKGNISYDDLIQPVSRKEISTLLYFLRDSVNTLSAKEKKELDFYLNEYSEFDTNYKDTTHYIWGKDQYDNRRLLSVKKGDFIFRADPALTYEYTAGRNKGVYKQGVGMAFWGQAGKHFSFQAYFQDINESGKGVDSLKRFSPETGIQRTANLDPKSTSVNYSDVRANVTYSWDKGLISIGKDQLLYGYGQNGRLVLSDKAPSYPYIRFDYQPLKWLHFNYSFGFLQSAIIDSARTYNKGNSLYGNYREMYVPKYMASHSLNFLPVKGLELSVGESMISSDNFDPAYLIPILFFKAYDQYSSRYKITTGSNGQFFFQVSSRNHIPKTHLYATLFIDEIRLETAFDPARSRNQLGFNIGGSVTDVFIPYLTAGLEYTRINPFVYQNLIPAQSYTSQTYLLGDWIGQNADKVIGWLSYNPFPRLITTAQFMYIRKGADGSLLDQYFAEPQPKFLDQGPVQSQRQISLDVRYELLHRLFVRAAYQNQKGVVRPEVQTSAVPNQVTVGVNYGF</sequence>
<dbReference type="Gene3D" id="2.40.160.130">
    <property type="entry name" value="Capsule assembly protein Wzi"/>
    <property type="match status" value="1"/>
</dbReference>
<name>A0A966DUY4_9SPHI</name>
<protein>
    <recommendedName>
        <fullName evidence="4">Capsule assembly Wzi family protein</fullName>
    </recommendedName>
</protein>
<evidence type="ECO:0000313" key="2">
    <source>
        <dbReference type="EMBL" id="NCD72280.1"/>
    </source>
</evidence>
<reference evidence="2" key="2">
    <citation type="submission" date="2020-10" db="EMBL/GenBank/DDBJ databases">
        <title>Mucilaginibacter sp. nov., isolated from soil.</title>
        <authorList>
            <person name="Jeon C.O."/>
        </authorList>
    </citation>
    <scope>NUCLEOTIDE SEQUENCE</scope>
    <source>
        <strain evidence="2">R11</strain>
    </source>
</reference>
<feature type="signal peptide" evidence="1">
    <location>
        <begin position="1"/>
        <end position="26"/>
    </location>
</feature>
<dbReference type="InterPro" id="IPR026950">
    <property type="entry name" value="Caps_assemb_Wzi"/>
</dbReference>
<dbReference type="RefSeq" id="WP_166588230.1">
    <property type="nucleotide sequence ID" value="NZ_WWEO01000045.1"/>
</dbReference>
<evidence type="ECO:0000313" key="3">
    <source>
        <dbReference type="Proteomes" id="UP000638732"/>
    </source>
</evidence>
<dbReference type="Proteomes" id="UP000638732">
    <property type="component" value="Unassembled WGS sequence"/>
</dbReference>
<evidence type="ECO:0000256" key="1">
    <source>
        <dbReference type="SAM" id="SignalP"/>
    </source>
</evidence>
<dbReference type="PROSITE" id="PS51257">
    <property type="entry name" value="PROKAR_LIPOPROTEIN"/>
    <property type="match status" value="1"/>
</dbReference>
<gene>
    <name evidence="2" type="ORF">GSY63_23150</name>
</gene>
<proteinExistence type="predicted"/>
<dbReference type="EMBL" id="WWEO01000045">
    <property type="protein sequence ID" value="NCD72280.1"/>
    <property type="molecule type" value="Genomic_DNA"/>
</dbReference>
<accession>A0A966DUY4</accession>
<evidence type="ECO:0008006" key="4">
    <source>
        <dbReference type="Google" id="ProtNLM"/>
    </source>
</evidence>
<dbReference type="AlphaFoldDB" id="A0A966DUY4"/>
<comment type="caution">
    <text evidence="2">The sequence shown here is derived from an EMBL/GenBank/DDBJ whole genome shotgun (WGS) entry which is preliminary data.</text>
</comment>